<evidence type="ECO:0000313" key="1">
    <source>
        <dbReference type="EMBL" id="QRD83827.1"/>
    </source>
</evidence>
<dbReference type="Proteomes" id="UP000596276">
    <property type="component" value="Chromosome 5"/>
</dbReference>
<keyword evidence="2" id="KW-1185">Reference proteome</keyword>
<protein>
    <submittedName>
        <fullName evidence="1">Uncharacterized protein</fullName>
    </submittedName>
</protein>
<reference evidence="2" key="1">
    <citation type="journal article" date="2021" name="G3 (Bethesda)">
        <title>Chromosome assembled and annotated genome sequence of Aspergillus flavus NRRL 3357.</title>
        <authorList>
            <person name="Skerker J.M."/>
            <person name="Pianalto K.M."/>
            <person name="Mondo S.J."/>
            <person name="Yang K."/>
            <person name="Arkin A.P."/>
            <person name="Keller N.P."/>
            <person name="Grigoriev I.V."/>
            <person name="Louise Glass N.L."/>
        </authorList>
    </citation>
    <scope>NUCLEOTIDE SEQUENCE [LARGE SCALE GENOMIC DNA]</scope>
    <source>
        <strain evidence="2">ATCC 200026 / FGSC A1120 / IAM 13836 / NRRL 3357 / JCM 12722 / SRRC 167</strain>
    </source>
</reference>
<dbReference type="AlphaFoldDB" id="A0A7U2MHK3"/>
<evidence type="ECO:0000313" key="2">
    <source>
        <dbReference type="Proteomes" id="UP000596276"/>
    </source>
</evidence>
<proteinExistence type="predicted"/>
<name>A0A7U2MHK3_ASPFN</name>
<accession>A0A7U2MHK3</accession>
<gene>
    <name evidence="1" type="ORF">F9C07_6569</name>
</gene>
<organism evidence="1 2">
    <name type="scientific">Aspergillus flavus (strain ATCC 200026 / FGSC A1120 / IAM 13836 / NRRL 3357 / JCM 12722 / SRRC 167)</name>
    <dbReference type="NCBI Taxonomy" id="332952"/>
    <lineage>
        <taxon>Eukaryota</taxon>
        <taxon>Fungi</taxon>
        <taxon>Dikarya</taxon>
        <taxon>Ascomycota</taxon>
        <taxon>Pezizomycotina</taxon>
        <taxon>Eurotiomycetes</taxon>
        <taxon>Eurotiomycetidae</taxon>
        <taxon>Eurotiales</taxon>
        <taxon>Aspergillaceae</taxon>
        <taxon>Aspergillus</taxon>
        <taxon>Aspergillus subgen. Circumdati</taxon>
    </lineage>
</organism>
<dbReference type="VEuPathDB" id="FungiDB:F9C07_6569"/>
<dbReference type="EMBL" id="CP044621">
    <property type="protein sequence ID" value="QRD83827.1"/>
    <property type="molecule type" value="Genomic_DNA"/>
</dbReference>
<sequence length="86" mass="9392">MLNGGQKKFDANSTTSLECGFLVETEWAAQSSKTDLFLERSLEFFMSRNQPNLGLMSQGDSLVQQVDKVAMPSPATGKMDSTIGIQ</sequence>